<dbReference type="PANTHER" id="PTHR46609:SF8">
    <property type="entry name" value="YQAJ VIRAL RECOMBINASE DOMAIN-CONTAINING PROTEIN"/>
    <property type="match status" value="1"/>
</dbReference>
<organism evidence="2 3">
    <name type="scientific">Popillia japonica</name>
    <name type="common">Japanese beetle</name>
    <dbReference type="NCBI Taxonomy" id="7064"/>
    <lineage>
        <taxon>Eukaryota</taxon>
        <taxon>Metazoa</taxon>
        <taxon>Ecdysozoa</taxon>
        <taxon>Arthropoda</taxon>
        <taxon>Hexapoda</taxon>
        <taxon>Insecta</taxon>
        <taxon>Pterygota</taxon>
        <taxon>Neoptera</taxon>
        <taxon>Endopterygota</taxon>
        <taxon>Coleoptera</taxon>
        <taxon>Polyphaga</taxon>
        <taxon>Scarabaeiformia</taxon>
        <taxon>Scarabaeidae</taxon>
        <taxon>Rutelinae</taxon>
        <taxon>Popillia</taxon>
    </lineage>
</organism>
<gene>
    <name evidence="2" type="ORF">QE152_g40613</name>
</gene>
<dbReference type="InterPro" id="IPR011335">
    <property type="entry name" value="Restrct_endonuc-II-like"/>
</dbReference>
<dbReference type="InterPro" id="IPR011604">
    <property type="entry name" value="PDDEXK-like_dom_sf"/>
</dbReference>
<dbReference type="InterPro" id="IPR011011">
    <property type="entry name" value="Znf_FYVE_PHD"/>
</dbReference>
<dbReference type="GO" id="GO:0006281">
    <property type="term" value="P:DNA repair"/>
    <property type="evidence" value="ECO:0007669"/>
    <property type="project" value="UniProtKB-ARBA"/>
</dbReference>
<dbReference type="Proteomes" id="UP001458880">
    <property type="component" value="Unassembled WGS sequence"/>
</dbReference>
<dbReference type="InterPro" id="IPR051703">
    <property type="entry name" value="NF-kappa-B_Signaling_Reg"/>
</dbReference>
<evidence type="ECO:0000313" key="3">
    <source>
        <dbReference type="Proteomes" id="UP001458880"/>
    </source>
</evidence>
<keyword evidence="3" id="KW-1185">Reference proteome</keyword>
<dbReference type="SUPFAM" id="SSF52980">
    <property type="entry name" value="Restriction endonuclease-like"/>
    <property type="match status" value="1"/>
</dbReference>
<reference evidence="2 3" key="1">
    <citation type="journal article" date="2024" name="BMC Genomics">
        <title>De novo assembly and annotation of Popillia japonica's genome with initial clues to its potential as an invasive pest.</title>
        <authorList>
            <person name="Cucini C."/>
            <person name="Boschi S."/>
            <person name="Funari R."/>
            <person name="Cardaioli E."/>
            <person name="Iannotti N."/>
            <person name="Marturano G."/>
            <person name="Paoli F."/>
            <person name="Bruttini M."/>
            <person name="Carapelli A."/>
            <person name="Frati F."/>
            <person name="Nardi F."/>
        </authorList>
    </citation>
    <scope>NUCLEOTIDE SEQUENCE [LARGE SCALE GENOMIC DNA]</scope>
    <source>
        <strain evidence="2">DMR45628</strain>
    </source>
</reference>
<dbReference type="AlphaFoldDB" id="A0AAW1HFQ8"/>
<proteinExistence type="predicted"/>
<dbReference type="InterPro" id="IPR013083">
    <property type="entry name" value="Znf_RING/FYVE/PHD"/>
</dbReference>
<dbReference type="EMBL" id="JASPKY010001254">
    <property type="protein sequence ID" value="KAK9675137.1"/>
    <property type="molecule type" value="Genomic_DNA"/>
</dbReference>
<name>A0AAW1HFQ8_POPJA</name>
<dbReference type="SUPFAM" id="SSF57903">
    <property type="entry name" value="FYVE/PHD zinc finger"/>
    <property type="match status" value="1"/>
</dbReference>
<accession>A0AAW1HFQ8</accession>
<dbReference type="Gene3D" id="3.30.40.10">
    <property type="entry name" value="Zinc/RING finger domain, C3HC4 (zinc finger)"/>
    <property type="match status" value="1"/>
</dbReference>
<comment type="caution">
    <text evidence="2">The sequence shown here is derived from an EMBL/GenBank/DDBJ whole genome shotgun (WGS) entry which is preliminary data.</text>
</comment>
<evidence type="ECO:0000259" key="1">
    <source>
        <dbReference type="Pfam" id="PF09588"/>
    </source>
</evidence>
<dbReference type="Pfam" id="PF09588">
    <property type="entry name" value="YqaJ"/>
    <property type="match status" value="1"/>
</dbReference>
<protein>
    <submittedName>
        <fullName evidence="2">YqaJ-like viral recombinase domain</fullName>
    </submittedName>
</protein>
<feature type="domain" description="YqaJ viral recombinase" evidence="1">
    <location>
        <begin position="159"/>
        <end position="239"/>
    </location>
</feature>
<sequence>MFSVCEEIETRYHSNKIIAIKTEAEIGITKNRLTKVDHTDEKHSQEVWRNRARKTETHFSGKYLKGVPSVAIKELVIYPEDDKDIAQCAYCGHGMLDETTSWVQCDKCLRWIHQECDITNPSETNYIYKECLTYLERLQMTSVERENLEISTRTQRSSSIWWNERKIRVTTSFFGTATAHGTKCEKLAIEAYVQKTNALCHPAGLFVHRDYAFLAGSPDGLLENDGLLEIKSPYSARHCDPNIYKLDY</sequence>
<evidence type="ECO:0000313" key="2">
    <source>
        <dbReference type="EMBL" id="KAK9675137.1"/>
    </source>
</evidence>
<dbReference type="InterPro" id="IPR019080">
    <property type="entry name" value="YqaJ_viral_recombinase"/>
</dbReference>
<dbReference type="Gene3D" id="3.90.320.10">
    <property type="match status" value="1"/>
</dbReference>
<dbReference type="PANTHER" id="PTHR46609">
    <property type="entry name" value="EXONUCLEASE, PHAGE-TYPE/RECB, C-TERMINAL DOMAIN-CONTAINING PROTEIN"/>
    <property type="match status" value="1"/>
</dbReference>